<dbReference type="EnsemblMetazoa" id="PPA16922.1">
    <property type="protein sequence ID" value="PPA16922.1"/>
    <property type="gene ID" value="WBGene00106476"/>
</dbReference>
<accession>A0A8R1YGQ2</accession>
<dbReference type="InterPro" id="IPR050618">
    <property type="entry name" value="Ubq-SigPath_Reg"/>
</dbReference>
<dbReference type="SMART" id="SM00667">
    <property type="entry name" value="LisH"/>
    <property type="match status" value="1"/>
</dbReference>
<evidence type="ECO:0000313" key="2">
    <source>
        <dbReference type="EnsemblMetazoa" id="PPA16922.1"/>
    </source>
</evidence>
<dbReference type="Pfam" id="PF10607">
    <property type="entry name" value="CTLH"/>
    <property type="match status" value="1"/>
</dbReference>
<feature type="compositionally biased region" description="Basic and acidic residues" evidence="1">
    <location>
        <begin position="1"/>
        <end position="11"/>
    </location>
</feature>
<dbReference type="InterPro" id="IPR024964">
    <property type="entry name" value="CTLH/CRA"/>
</dbReference>
<reference evidence="2" key="2">
    <citation type="submission" date="2022-06" db="UniProtKB">
        <authorList>
            <consortium name="EnsemblMetazoa"/>
        </authorList>
    </citation>
    <scope>IDENTIFICATION</scope>
    <source>
        <strain evidence="2">PS312</strain>
    </source>
</reference>
<dbReference type="AlphaFoldDB" id="A0A454Y4N5"/>
<accession>A0A454Y4N5</accession>
<dbReference type="SMART" id="SM00757">
    <property type="entry name" value="CRA"/>
    <property type="match status" value="1"/>
</dbReference>
<evidence type="ECO:0000256" key="1">
    <source>
        <dbReference type="SAM" id="MobiDB-lite"/>
    </source>
</evidence>
<keyword evidence="3" id="KW-1185">Reference proteome</keyword>
<dbReference type="InterPro" id="IPR006595">
    <property type="entry name" value="CTLH_C"/>
</dbReference>
<dbReference type="GO" id="GO:0005737">
    <property type="term" value="C:cytoplasm"/>
    <property type="evidence" value="ECO:0000318"/>
    <property type="project" value="GO_Central"/>
</dbReference>
<dbReference type="GO" id="GO:0005634">
    <property type="term" value="C:nucleus"/>
    <property type="evidence" value="ECO:0000318"/>
    <property type="project" value="GO_Central"/>
</dbReference>
<dbReference type="GO" id="GO:0043161">
    <property type="term" value="P:proteasome-mediated ubiquitin-dependent protein catabolic process"/>
    <property type="evidence" value="ECO:0000318"/>
    <property type="project" value="GO_Central"/>
</dbReference>
<reference evidence="3" key="1">
    <citation type="journal article" date="2008" name="Nat. Genet.">
        <title>The Pristionchus pacificus genome provides a unique perspective on nematode lifestyle and parasitism.</title>
        <authorList>
            <person name="Dieterich C."/>
            <person name="Clifton S.W."/>
            <person name="Schuster L.N."/>
            <person name="Chinwalla A."/>
            <person name="Delehaunty K."/>
            <person name="Dinkelacker I."/>
            <person name="Fulton L."/>
            <person name="Fulton R."/>
            <person name="Godfrey J."/>
            <person name="Minx P."/>
            <person name="Mitreva M."/>
            <person name="Roeseler W."/>
            <person name="Tian H."/>
            <person name="Witte H."/>
            <person name="Yang S.P."/>
            <person name="Wilson R.K."/>
            <person name="Sommer R.J."/>
        </authorList>
    </citation>
    <scope>NUCLEOTIDE SEQUENCE [LARGE SCALE GENOMIC DNA]</scope>
    <source>
        <strain evidence="3">PS312</strain>
    </source>
</reference>
<sequence>MDIRDDLRESSPEVQYSEDEDDEYARGHGMYEPLYPYRVDDGGESDNSVHNITRKRPGSKRKPKYAVKRDFKIDEPNPVEMTKLVIEYLVIEGYPDAAKALAAEANVKLDEQDWESIEKRVAIKKDLVAGNIAEAIDKLNVLCPEMIEHDDNVRFDLYLQRFLELIKEDDIVNALEWSSEKMSAEDLDDDKMARLEQACTLAAFGDPTECRFYELLEQGQRDAVAESVNSAILRVQGKPSCSRVETMFKMKMFMTMSLPHPSGNTQQEADIVAEAIHADIVNGAPPEGRE</sequence>
<evidence type="ECO:0000313" key="3">
    <source>
        <dbReference type="Proteomes" id="UP000005239"/>
    </source>
</evidence>
<gene>
    <name evidence="2" type="primary">WBGene00106476</name>
</gene>
<dbReference type="PROSITE" id="PS50897">
    <property type="entry name" value="CTLH"/>
    <property type="match status" value="1"/>
</dbReference>
<proteinExistence type="predicted"/>
<dbReference type="InterPro" id="IPR013144">
    <property type="entry name" value="CRA_dom"/>
</dbReference>
<dbReference type="PANTHER" id="PTHR12864">
    <property type="entry name" value="RAN BINDING PROTEIN 9-RELATED"/>
    <property type="match status" value="1"/>
</dbReference>
<feature type="compositionally biased region" description="Basic residues" evidence="1">
    <location>
        <begin position="52"/>
        <end position="61"/>
    </location>
</feature>
<protein>
    <submittedName>
        <fullName evidence="2">Tag-304 protein</fullName>
    </submittedName>
</protein>
<dbReference type="Proteomes" id="UP000005239">
    <property type="component" value="Unassembled WGS sequence"/>
</dbReference>
<dbReference type="PROSITE" id="PS50896">
    <property type="entry name" value="LISH"/>
    <property type="match status" value="1"/>
</dbReference>
<dbReference type="InterPro" id="IPR006594">
    <property type="entry name" value="LisH"/>
</dbReference>
<organism evidence="2 3">
    <name type="scientific">Pristionchus pacificus</name>
    <name type="common">Parasitic nematode worm</name>
    <dbReference type="NCBI Taxonomy" id="54126"/>
    <lineage>
        <taxon>Eukaryota</taxon>
        <taxon>Metazoa</taxon>
        <taxon>Ecdysozoa</taxon>
        <taxon>Nematoda</taxon>
        <taxon>Chromadorea</taxon>
        <taxon>Rhabditida</taxon>
        <taxon>Rhabditina</taxon>
        <taxon>Diplogasteromorpha</taxon>
        <taxon>Diplogasteroidea</taxon>
        <taxon>Neodiplogasteridae</taxon>
        <taxon>Pristionchus</taxon>
    </lineage>
</organism>
<feature type="region of interest" description="Disordered" evidence="1">
    <location>
        <begin position="1"/>
        <end position="61"/>
    </location>
</feature>
<name>A0A454Y4N5_PRIPA</name>
<dbReference type="SMART" id="SM00668">
    <property type="entry name" value="CTLH"/>
    <property type="match status" value="1"/>
</dbReference>
<dbReference type="Pfam" id="PF08513">
    <property type="entry name" value="LisH"/>
    <property type="match status" value="1"/>
</dbReference>
<dbReference type="OrthoDB" id="2415936at2759"/>